<dbReference type="Proteomes" id="UP001198163">
    <property type="component" value="Unassembled WGS sequence"/>
</dbReference>
<dbReference type="AlphaFoldDB" id="A0AAE3JKP0"/>
<accession>A0AAE3JKP0</accession>
<reference evidence="2" key="1">
    <citation type="submission" date="2021-08" db="EMBL/GenBank/DDBJ databases">
        <title>Comparative analyses of Brucepasteria parasyntrophica and Teretinema zuelzerae.</title>
        <authorList>
            <person name="Song Y."/>
            <person name="Brune A."/>
        </authorList>
    </citation>
    <scope>NUCLEOTIDE SEQUENCE</scope>
    <source>
        <strain evidence="2">DSM 1903</strain>
    </source>
</reference>
<organism evidence="2 3">
    <name type="scientific">Teretinema zuelzerae</name>
    <dbReference type="NCBI Taxonomy" id="156"/>
    <lineage>
        <taxon>Bacteria</taxon>
        <taxon>Pseudomonadati</taxon>
        <taxon>Spirochaetota</taxon>
        <taxon>Spirochaetia</taxon>
        <taxon>Spirochaetales</taxon>
        <taxon>Treponemataceae</taxon>
        <taxon>Teretinema</taxon>
    </lineage>
</organism>
<proteinExistence type="predicted"/>
<protein>
    <submittedName>
        <fullName evidence="2">Uncharacterized protein</fullName>
    </submittedName>
</protein>
<feature type="transmembrane region" description="Helical" evidence="1">
    <location>
        <begin position="223"/>
        <end position="241"/>
    </location>
</feature>
<feature type="transmembrane region" description="Helical" evidence="1">
    <location>
        <begin position="174"/>
        <end position="203"/>
    </location>
</feature>
<gene>
    <name evidence="2" type="ORF">K7J14_12170</name>
</gene>
<feature type="transmembrane region" description="Helical" evidence="1">
    <location>
        <begin position="149"/>
        <end position="168"/>
    </location>
</feature>
<evidence type="ECO:0000313" key="2">
    <source>
        <dbReference type="EMBL" id="MCD1655450.1"/>
    </source>
</evidence>
<comment type="caution">
    <text evidence="2">The sequence shown here is derived from an EMBL/GenBank/DDBJ whole genome shotgun (WGS) entry which is preliminary data.</text>
</comment>
<dbReference type="EMBL" id="JAINWA010000003">
    <property type="protein sequence ID" value="MCD1655450.1"/>
    <property type="molecule type" value="Genomic_DNA"/>
</dbReference>
<keyword evidence="1" id="KW-1133">Transmembrane helix</keyword>
<evidence type="ECO:0000256" key="1">
    <source>
        <dbReference type="SAM" id="Phobius"/>
    </source>
</evidence>
<keyword evidence="3" id="KW-1185">Reference proteome</keyword>
<sequence>MIPRLILVIVVAIVFYYALPLSFKKLTMRRRAKDVGRLLSLTDSKPVKGTLVSLNENIMTAAPAGSGEEIRVVPNRTRFYLREENGVIEQLNWDSVFLAQKGLSILWLPAKNRLGKNLCLISPPGEGSGKQEEDAKFAEMREDETAKKWFVAAGAFLEFLFLVEASRFSAYKDIGIAALIAVFGKALPYCPPGLILTITAHYLKARNENPDIKKSRLQQKTGFALALLGIVLNWGILFVLIREIGFL</sequence>
<keyword evidence="1" id="KW-0812">Transmembrane</keyword>
<feature type="transmembrane region" description="Helical" evidence="1">
    <location>
        <begin position="6"/>
        <end position="23"/>
    </location>
</feature>
<name>A0AAE3JKP0_9SPIR</name>
<dbReference type="RefSeq" id="WP_230756642.1">
    <property type="nucleotide sequence ID" value="NZ_JAINWA010000003.1"/>
</dbReference>
<keyword evidence="1" id="KW-0472">Membrane</keyword>
<evidence type="ECO:0000313" key="3">
    <source>
        <dbReference type="Proteomes" id="UP001198163"/>
    </source>
</evidence>